<evidence type="ECO:0000256" key="1">
    <source>
        <dbReference type="ARBA" id="ARBA00022603"/>
    </source>
</evidence>
<dbReference type="Gene3D" id="3.40.1280.10">
    <property type="match status" value="1"/>
</dbReference>
<dbReference type="GO" id="GO:0070038">
    <property type="term" value="F:rRNA (pseudouridine-N3-)-methyltransferase activity"/>
    <property type="evidence" value="ECO:0007669"/>
    <property type="project" value="UniProtKB-UniRule"/>
</dbReference>
<dbReference type="GO" id="GO:0005737">
    <property type="term" value="C:cytoplasm"/>
    <property type="evidence" value="ECO:0007669"/>
    <property type="project" value="UniProtKB-SubCell"/>
</dbReference>
<dbReference type="EC" id="2.1.1.177" evidence="5"/>
<dbReference type="EMBL" id="JACHEU010000001">
    <property type="protein sequence ID" value="MBB6011125.1"/>
    <property type="molecule type" value="Genomic_DNA"/>
</dbReference>
<evidence type="ECO:0000256" key="3">
    <source>
        <dbReference type="ARBA" id="ARBA00022691"/>
    </source>
</evidence>
<dbReference type="RefSeq" id="WP_183825450.1">
    <property type="nucleotide sequence ID" value="NZ_JACHEU010000001.1"/>
</dbReference>
<evidence type="ECO:0000313" key="7">
    <source>
        <dbReference type="Proteomes" id="UP000533306"/>
    </source>
</evidence>
<keyword evidence="5" id="KW-0698">rRNA processing</keyword>
<keyword evidence="3 5" id="KW-0949">S-adenosyl-L-methionine</keyword>
<keyword evidence="5" id="KW-0963">Cytoplasm</keyword>
<dbReference type="HAMAP" id="MF_00658">
    <property type="entry name" value="23SrRNA_methyltr_H"/>
    <property type="match status" value="1"/>
</dbReference>
<dbReference type="SUPFAM" id="SSF75217">
    <property type="entry name" value="alpha/beta knot"/>
    <property type="match status" value="1"/>
</dbReference>
<dbReference type="Proteomes" id="UP000533306">
    <property type="component" value="Unassembled WGS sequence"/>
</dbReference>
<dbReference type="PANTHER" id="PTHR33603">
    <property type="entry name" value="METHYLTRANSFERASE"/>
    <property type="match status" value="1"/>
</dbReference>
<feature type="binding site" evidence="5">
    <location>
        <begin position="136"/>
        <end position="141"/>
    </location>
    <ligand>
        <name>S-adenosyl-L-methionine</name>
        <dbReference type="ChEBI" id="CHEBI:59789"/>
    </ligand>
</feature>
<keyword evidence="7" id="KW-1185">Reference proteome</keyword>
<comment type="subunit">
    <text evidence="5">Homodimer.</text>
</comment>
<comment type="catalytic activity">
    <reaction evidence="5">
        <text>pseudouridine(1915) in 23S rRNA + S-adenosyl-L-methionine = N(3)-methylpseudouridine(1915) in 23S rRNA + S-adenosyl-L-homocysteine + H(+)</text>
        <dbReference type="Rhea" id="RHEA:42752"/>
        <dbReference type="Rhea" id="RHEA-COMP:10221"/>
        <dbReference type="Rhea" id="RHEA-COMP:10222"/>
        <dbReference type="ChEBI" id="CHEBI:15378"/>
        <dbReference type="ChEBI" id="CHEBI:57856"/>
        <dbReference type="ChEBI" id="CHEBI:59789"/>
        <dbReference type="ChEBI" id="CHEBI:65314"/>
        <dbReference type="ChEBI" id="CHEBI:74486"/>
        <dbReference type="EC" id="2.1.1.177"/>
    </reaction>
</comment>
<gene>
    <name evidence="5" type="primary">rlmH</name>
    <name evidence="6" type="ORF">HNR59_000470</name>
</gene>
<evidence type="ECO:0000256" key="2">
    <source>
        <dbReference type="ARBA" id="ARBA00022679"/>
    </source>
</evidence>
<proteinExistence type="inferred from homology"/>
<protein>
    <recommendedName>
        <fullName evidence="5">Ribosomal RNA large subunit methyltransferase H</fullName>
        <ecNumber evidence="5">2.1.1.177</ecNumber>
    </recommendedName>
    <alternativeName>
        <fullName evidence="5">23S rRNA (pseudouridine1915-N3)-methyltransferase</fullName>
    </alternativeName>
    <alternativeName>
        <fullName evidence="5">23S rRNA m3Psi1915 methyltransferase</fullName>
    </alternativeName>
    <alternativeName>
        <fullName evidence="5">rRNA (pseudouridine-N3-)-methyltransferase RlmH</fullName>
    </alternativeName>
</protein>
<dbReference type="InterPro" id="IPR003742">
    <property type="entry name" value="RlmH-like"/>
</dbReference>
<evidence type="ECO:0000256" key="4">
    <source>
        <dbReference type="ARBA" id="ARBA00038303"/>
    </source>
</evidence>
<dbReference type="PIRSF" id="PIRSF004505">
    <property type="entry name" value="MT_bac"/>
    <property type="match status" value="1"/>
</dbReference>
<keyword evidence="1 5" id="KW-0489">Methyltransferase</keyword>
<dbReference type="PANTHER" id="PTHR33603:SF1">
    <property type="entry name" value="RIBOSOMAL RNA LARGE SUBUNIT METHYLTRANSFERASE H"/>
    <property type="match status" value="1"/>
</dbReference>
<dbReference type="CDD" id="cd18081">
    <property type="entry name" value="RlmH-like"/>
    <property type="match status" value="1"/>
</dbReference>
<evidence type="ECO:0000256" key="5">
    <source>
        <dbReference type="HAMAP-Rule" id="MF_00658"/>
    </source>
</evidence>
<name>A0A7W9RZI9_9HYPH</name>
<comment type="caution">
    <text evidence="6">The sequence shown here is derived from an EMBL/GenBank/DDBJ whole genome shotgun (WGS) entry which is preliminary data.</text>
</comment>
<evidence type="ECO:0000313" key="6">
    <source>
        <dbReference type="EMBL" id="MBB6011125.1"/>
    </source>
</evidence>
<sequence length="169" mass="18392">MKLIVHAVGRMKSGPEKELGDRYYERFARSGPAVGLEFGGITEIPEGRGQTVDERQREEGQKLLAHARQLGGQAGGQAGAALLLLDERGKSFSSEELARRIGAMRDNGRKALVVAIGGPDGHSEALRNEAELIVSFGALTWPHQLVRVMLGEQLYRIATILAGHPYHRS</sequence>
<organism evidence="6 7">
    <name type="scientific">Aquamicrobium lusatiense</name>
    <dbReference type="NCBI Taxonomy" id="89772"/>
    <lineage>
        <taxon>Bacteria</taxon>
        <taxon>Pseudomonadati</taxon>
        <taxon>Pseudomonadota</taxon>
        <taxon>Alphaproteobacteria</taxon>
        <taxon>Hyphomicrobiales</taxon>
        <taxon>Phyllobacteriaceae</taxon>
        <taxon>Aquamicrobium</taxon>
    </lineage>
</organism>
<comment type="function">
    <text evidence="5">Specifically methylates the pseudouridine at position 1915 (m3Psi1915) in 23S rRNA.</text>
</comment>
<dbReference type="Pfam" id="PF02590">
    <property type="entry name" value="SPOUT_MTase"/>
    <property type="match status" value="1"/>
</dbReference>
<dbReference type="InterPro" id="IPR029026">
    <property type="entry name" value="tRNA_m1G_MTases_N"/>
</dbReference>
<dbReference type="AlphaFoldDB" id="A0A7W9RZI9"/>
<keyword evidence="2 5" id="KW-0808">Transferase</keyword>
<dbReference type="InterPro" id="IPR029028">
    <property type="entry name" value="Alpha/beta_knot_MTases"/>
</dbReference>
<comment type="similarity">
    <text evidence="4 5">Belongs to the RNA methyltransferase RlmH family.</text>
</comment>
<feature type="binding site" evidence="5">
    <location>
        <position position="117"/>
    </location>
    <ligand>
        <name>S-adenosyl-L-methionine</name>
        <dbReference type="ChEBI" id="CHEBI:59789"/>
    </ligand>
</feature>
<feature type="binding site" evidence="5">
    <location>
        <position position="85"/>
    </location>
    <ligand>
        <name>S-adenosyl-L-methionine</name>
        <dbReference type="ChEBI" id="CHEBI:59789"/>
    </ligand>
</feature>
<accession>A0A7W9RZI9</accession>
<comment type="subcellular location">
    <subcellularLocation>
        <location evidence="5">Cytoplasm</location>
    </subcellularLocation>
</comment>
<dbReference type="NCBIfam" id="NF000989">
    <property type="entry name" value="PRK00103.2-3"/>
    <property type="match status" value="1"/>
</dbReference>
<reference evidence="6 7" key="1">
    <citation type="submission" date="2020-08" db="EMBL/GenBank/DDBJ databases">
        <title>Genomic Encyclopedia of Type Strains, Phase IV (KMG-IV): sequencing the most valuable type-strain genomes for metagenomic binning, comparative biology and taxonomic classification.</title>
        <authorList>
            <person name="Goeker M."/>
        </authorList>
    </citation>
    <scope>NUCLEOTIDE SEQUENCE [LARGE SCALE GENOMIC DNA]</scope>
    <source>
        <strain evidence="6 7">DSM 11099</strain>
    </source>
</reference>